<protein>
    <recommendedName>
        <fullName evidence="3">DUF2214 domain-containing protein</fullName>
    </recommendedName>
</protein>
<sequence length="170" mass="18862">MVLTKILSDLGQATGVYGFMNSPWGWPTIESIHFLGLSLLIGTVGVFDLRMLGIGRGVAYADLHKLVSIGIIGYGLNIITGTMFLVSAPDQYVFNPAFQLKLLFMLIAGINVIWFYKATLVEVRATPADIAVSQRAKAIGIISLLCWTLIIVCGRLITYFRPPYHWCFWC</sequence>
<keyword evidence="1" id="KW-0472">Membrane</keyword>
<evidence type="ECO:0000256" key="1">
    <source>
        <dbReference type="SAM" id="Phobius"/>
    </source>
</evidence>
<proteinExistence type="predicted"/>
<gene>
    <name evidence="2" type="ORF">METZ01_LOCUS24619</name>
</gene>
<dbReference type="EMBL" id="UINC01001132">
    <property type="protein sequence ID" value="SUZ71765.1"/>
    <property type="molecule type" value="Genomic_DNA"/>
</dbReference>
<name>A0A381PXJ5_9ZZZZ</name>
<keyword evidence="1" id="KW-1133">Transmembrane helix</keyword>
<feature type="transmembrane region" description="Helical" evidence="1">
    <location>
        <begin position="98"/>
        <end position="117"/>
    </location>
</feature>
<keyword evidence="1" id="KW-0812">Transmembrane</keyword>
<feature type="transmembrane region" description="Helical" evidence="1">
    <location>
        <begin position="138"/>
        <end position="160"/>
    </location>
</feature>
<feature type="transmembrane region" description="Helical" evidence="1">
    <location>
        <begin position="32"/>
        <end position="54"/>
    </location>
</feature>
<reference evidence="2" key="1">
    <citation type="submission" date="2018-05" db="EMBL/GenBank/DDBJ databases">
        <authorList>
            <person name="Lanie J.A."/>
            <person name="Ng W.-L."/>
            <person name="Kazmierczak K.M."/>
            <person name="Andrzejewski T.M."/>
            <person name="Davidsen T.M."/>
            <person name="Wayne K.J."/>
            <person name="Tettelin H."/>
            <person name="Glass J.I."/>
            <person name="Rusch D."/>
            <person name="Podicherti R."/>
            <person name="Tsui H.-C.T."/>
            <person name="Winkler M.E."/>
        </authorList>
    </citation>
    <scope>NUCLEOTIDE SEQUENCE</scope>
</reference>
<dbReference type="AlphaFoldDB" id="A0A381PXJ5"/>
<accession>A0A381PXJ5</accession>
<evidence type="ECO:0008006" key="3">
    <source>
        <dbReference type="Google" id="ProtNLM"/>
    </source>
</evidence>
<evidence type="ECO:0000313" key="2">
    <source>
        <dbReference type="EMBL" id="SUZ71765.1"/>
    </source>
</evidence>
<organism evidence="2">
    <name type="scientific">marine metagenome</name>
    <dbReference type="NCBI Taxonomy" id="408172"/>
    <lineage>
        <taxon>unclassified sequences</taxon>
        <taxon>metagenomes</taxon>
        <taxon>ecological metagenomes</taxon>
    </lineage>
</organism>
<feature type="transmembrane region" description="Helical" evidence="1">
    <location>
        <begin position="66"/>
        <end position="86"/>
    </location>
</feature>